<evidence type="ECO:0000259" key="1">
    <source>
        <dbReference type="Pfam" id="PF08279"/>
    </source>
</evidence>
<dbReference type="RefSeq" id="WP_169792367.1">
    <property type="nucleotide sequence ID" value="NZ_BAAAXQ010000051.1"/>
</dbReference>
<dbReference type="InterPro" id="IPR013196">
    <property type="entry name" value="HTH_11"/>
</dbReference>
<organism evidence="2 3">
    <name type="scientific">Tetragenococcus solitarius</name>
    <dbReference type="NCBI Taxonomy" id="71453"/>
    <lineage>
        <taxon>Bacteria</taxon>
        <taxon>Bacillati</taxon>
        <taxon>Bacillota</taxon>
        <taxon>Bacilli</taxon>
        <taxon>Lactobacillales</taxon>
        <taxon>Enterococcaceae</taxon>
        <taxon>Tetragenococcus</taxon>
    </lineage>
</organism>
<proteinExistence type="predicted"/>
<dbReference type="Gene3D" id="1.10.10.10">
    <property type="entry name" value="Winged helix-like DNA-binding domain superfamily/Winged helix DNA-binding domain"/>
    <property type="match status" value="1"/>
</dbReference>
<accession>A0ABN3Y6S1</accession>
<evidence type="ECO:0000313" key="2">
    <source>
        <dbReference type="EMBL" id="GAA3019892.1"/>
    </source>
</evidence>
<feature type="domain" description="Helix-turn-helix type 11" evidence="1">
    <location>
        <begin position="17"/>
        <end position="56"/>
    </location>
</feature>
<protein>
    <recommendedName>
        <fullName evidence="1">Helix-turn-helix type 11 domain-containing protein</fullName>
    </recommendedName>
</protein>
<dbReference type="SUPFAM" id="SSF46785">
    <property type="entry name" value="Winged helix' DNA-binding domain"/>
    <property type="match status" value="1"/>
</dbReference>
<name>A0ABN3Y6S1_9ENTE</name>
<gene>
    <name evidence="2" type="ORF">GCM10019998_15290</name>
</gene>
<dbReference type="InterPro" id="IPR036388">
    <property type="entry name" value="WH-like_DNA-bd_sf"/>
</dbReference>
<dbReference type="EMBL" id="BAAAXQ010000051">
    <property type="protein sequence ID" value="GAA3019892.1"/>
    <property type="molecule type" value="Genomic_DNA"/>
</dbReference>
<reference evidence="2 3" key="1">
    <citation type="journal article" date="2019" name="Int. J. Syst. Evol. Microbiol.">
        <title>The Global Catalogue of Microorganisms (GCM) 10K type strain sequencing project: providing services to taxonomists for standard genome sequencing and annotation.</title>
        <authorList>
            <consortium name="The Broad Institute Genomics Platform"/>
            <consortium name="The Broad Institute Genome Sequencing Center for Infectious Disease"/>
            <person name="Wu L."/>
            <person name="Ma J."/>
        </authorList>
    </citation>
    <scope>NUCLEOTIDE SEQUENCE [LARGE SCALE GENOMIC DNA]</scope>
    <source>
        <strain evidence="2 3">JCM 8736</strain>
    </source>
</reference>
<evidence type="ECO:0000313" key="3">
    <source>
        <dbReference type="Proteomes" id="UP001501577"/>
    </source>
</evidence>
<dbReference type="Proteomes" id="UP001501577">
    <property type="component" value="Unassembled WGS sequence"/>
</dbReference>
<comment type="caution">
    <text evidence="2">The sequence shown here is derived from an EMBL/GenBank/DDBJ whole genome shotgun (WGS) entry which is preliminary data.</text>
</comment>
<dbReference type="InterPro" id="IPR036390">
    <property type="entry name" value="WH_DNA-bd_sf"/>
</dbReference>
<sequence length="56" mass="6495">MSFENTEELRILADEPRLQSLFLLLFRQEGYFTSMQLAEELGVTSRTIKSDVLSLK</sequence>
<dbReference type="Pfam" id="PF08279">
    <property type="entry name" value="HTH_11"/>
    <property type="match status" value="1"/>
</dbReference>
<keyword evidence="3" id="KW-1185">Reference proteome</keyword>